<keyword evidence="2 4" id="KW-0238">DNA-binding</keyword>
<dbReference type="InterPro" id="IPR050109">
    <property type="entry name" value="HTH-type_TetR-like_transc_reg"/>
</dbReference>
<accession>A0A9X3DAU2</accession>
<feature type="DNA-binding region" description="H-T-H motif" evidence="4">
    <location>
        <begin position="30"/>
        <end position="49"/>
    </location>
</feature>
<dbReference type="PANTHER" id="PTHR30055">
    <property type="entry name" value="HTH-TYPE TRANSCRIPTIONAL REGULATOR RUTR"/>
    <property type="match status" value="1"/>
</dbReference>
<dbReference type="AlphaFoldDB" id="A0A9X3DAU2"/>
<evidence type="ECO:0000259" key="5">
    <source>
        <dbReference type="PROSITE" id="PS50977"/>
    </source>
</evidence>
<name>A0A9X3DAU2_9ACTN</name>
<dbReference type="GO" id="GO:0000976">
    <property type="term" value="F:transcription cis-regulatory region binding"/>
    <property type="evidence" value="ECO:0007669"/>
    <property type="project" value="TreeGrafter"/>
</dbReference>
<evidence type="ECO:0000313" key="7">
    <source>
        <dbReference type="Proteomes" id="UP001143347"/>
    </source>
</evidence>
<dbReference type="Pfam" id="PF17940">
    <property type="entry name" value="TetR_C_31"/>
    <property type="match status" value="1"/>
</dbReference>
<evidence type="ECO:0000256" key="3">
    <source>
        <dbReference type="ARBA" id="ARBA00023163"/>
    </source>
</evidence>
<evidence type="ECO:0000256" key="2">
    <source>
        <dbReference type="ARBA" id="ARBA00023125"/>
    </source>
</evidence>
<dbReference type="PANTHER" id="PTHR30055:SF234">
    <property type="entry name" value="HTH-TYPE TRANSCRIPTIONAL REGULATOR BETI"/>
    <property type="match status" value="1"/>
</dbReference>
<dbReference type="InterPro" id="IPR036271">
    <property type="entry name" value="Tet_transcr_reg_TetR-rel_C_sf"/>
</dbReference>
<keyword evidence="1" id="KW-0805">Transcription regulation</keyword>
<dbReference type="SUPFAM" id="SSF46689">
    <property type="entry name" value="Homeodomain-like"/>
    <property type="match status" value="1"/>
</dbReference>
<dbReference type="InterPro" id="IPR009057">
    <property type="entry name" value="Homeodomain-like_sf"/>
</dbReference>
<comment type="caution">
    <text evidence="6">The sequence shown here is derived from an EMBL/GenBank/DDBJ whole genome shotgun (WGS) entry which is preliminary data.</text>
</comment>
<organism evidence="6 7">
    <name type="scientific">Gordonia aquimaris</name>
    <dbReference type="NCBI Taxonomy" id="2984863"/>
    <lineage>
        <taxon>Bacteria</taxon>
        <taxon>Bacillati</taxon>
        <taxon>Actinomycetota</taxon>
        <taxon>Actinomycetes</taxon>
        <taxon>Mycobacteriales</taxon>
        <taxon>Gordoniaceae</taxon>
        <taxon>Gordonia</taxon>
    </lineage>
</organism>
<dbReference type="EMBL" id="JAPKFM010000033">
    <property type="protein sequence ID" value="MCX2966817.1"/>
    <property type="molecule type" value="Genomic_DNA"/>
</dbReference>
<gene>
    <name evidence="6" type="ORF">OSB52_22330</name>
</gene>
<dbReference type="Pfam" id="PF00440">
    <property type="entry name" value="TetR_N"/>
    <property type="match status" value="1"/>
</dbReference>
<evidence type="ECO:0000256" key="4">
    <source>
        <dbReference type="PROSITE-ProRule" id="PRU00335"/>
    </source>
</evidence>
<keyword evidence="3" id="KW-0804">Transcription</keyword>
<feature type="domain" description="HTH tetR-type" evidence="5">
    <location>
        <begin position="7"/>
        <end position="67"/>
    </location>
</feature>
<dbReference type="Proteomes" id="UP001143347">
    <property type="component" value="Unassembled WGS sequence"/>
</dbReference>
<protein>
    <submittedName>
        <fullName evidence="6">TetR/AcrR family transcriptional regulator</fullName>
    </submittedName>
</protein>
<evidence type="ECO:0000256" key="1">
    <source>
        <dbReference type="ARBA" id="ARBA00023015"/>
    </source>
</evidence>
<dbReference type="GO" id="GO:0003700">
    <property type="term" value="F:DNA-binding transcription factor activity"/>
    <property type="evidence" value="ECO:0007669"/>
    <property type="project" value="TreeGrafter"/>
</dbReference>
<dbReference type="InterPro" id="IPR001647">
    <property type="entry name" value="HTH_TetR"/>
</dbReference>
<reference evidence="6" key="1">
    <citation type="submission" date="2022-10" db="EMBL/GenBank/DDBJ databases">
        <title>WGS of marine actinomycetes from Thailand.</title>
        <authorList>
            <person name="Thawai C."/>
        </authorList>
    </citation>
    <scope>NUCLEOTIDE SEQUENCE</scope>
    <source>
        <strain evidence="6">SW21</strain>
    </source>
</reference>
<dbReference type="PROSITE" id="PS50977">
    <property type="entry name" value="HTH_TETR_2"/>
    <property type="match status" value="1"/>
</dbReference>
<dbReference type="InterPro" id="IPR041583">
    <property type="entry name" value="TetR_C_31"/>
</dbReference>
<dbReference type="RefSeq" id="WP_235726047.1">
    <property type="nucleotide sequence ID" value="NZ_JAPKFM010000033.1"/>
</dbReference>
<evidence type="ECO:0000313" key="6">
    <source>
        <dbReference type="EMBL" id="MCX2966817.1"/>
    </source>
</evidence>
<proteinExistence type="predicted"/>
<keyword evidence="7" id="KW-1185">Reference proteome</keyword>
<sequence>MPYVESSVRTRQAVAAARAVMMREGITRLTMRAVANEADIPLGTLQYVFPNKLGLLHAVISDVVDEIADVLRDSADIDSGLGNAIGNGLRNFWSVLVIDHRDLQLLQLELVTYALRTPGLEDLPRWQYERYCQVVEDWCRRAAARADETAAVPYDQLARVLVAGIDGLIVQHVIAPDSDRASADVEALIRMITDLASVRSAG</sequence>
<dbReference type="Gene3D" id="1.10.357.10">
    <property type="entry name" value="Tetracycline Repressor, domain 2"/>
    <property type="match status" value="1"/>
</dbReference>
<dbReference type="SUPFAM" id="SSF48498">
    <property type="entry name" value="Tetracyclin repressor-like, C-terminal domain"/>
    <property type="match status" value="1"/>
</dbReference>